<gene>
    <name evidence="1" type="ORF">GCK32_022014</name>
</gene>
<comment type="caution">
    <text evidence="1">The sequence shown here is derived from an EMBL/GenBank/DDBJ whole genome shotgun (WGS) entry which is preliminary data.</text>
</comment>
<evidence type="ECO:0000313" key="1">
    <source>
        <dbReference type="EMBL" id="KAK5982353.1"/>
    </source>
</evidence>
<name>A0AAN8IT11_TRICO</name>
<proteinExistence type="predicted"/>
<evidence type="ECO:0000313" key="2">
    <source>
        <dbReference type="Proteomes" id="UP001331761"/>
    </source>
</evidence>
<organism evidence="1 2">
    <name type="scientific">Trichostrongylus colubriformis</name>
    <name type="common">Black scour worm</name>
    <dbReference type="NCBI Taxonomy" id="6319"/>
    <lineage>
        <taxon>Eukaryota</taxon>
        <taxon>Metazoa</taxon>
        <taxon>Ecdysozoa</taxon>
        <taxon>Nematoda</taxon>
        <taxon>Chromadorea</taxon>
        <taxon>Rhabditida</taxon>
        <taxon>Rhabditina</taxon>
        <taxon>Rhabditomorpha</taxon>
        <taxon>Strongyloidea</taxon>
        <taxon>Trichostrongylidae</taxon>
        <taxon>Trichostrongylus</taxon>
    </lineage>
</organism>
<protein>
    <submittedName>
        <fullName evidence="1">Uncharacterized protein</fullName>
    </submittedName>
</protein>
<keyword evidence="2" id="KW-1185">Reference proteome</keyword>
<dbReference type="AlphaFoldDB" id="A0AAN8IT11"/>
<feature type="non-terminal residue" evidence="1">
    <location>
        <position position="1"/>
    </location>
</feature>
<reference evidence="1 2" key="1">
    <citation type="submission" date="2019-10" db="EMBL/GenBank/DDBJ databases">
        <title>Assembly and Annotation for the nematode Trichostrongylus colubriformis.</title>
        <authorList>
            <person name="Martin J."/>
        </authorList>
    </citation>
    <scope>NUCLEOTIDE SEQUENCE [LARGE SCALE GENOMIC DNA]</scope>
    <source>
        <strain evidence="1">G859</strain>
        <tissue evidence="1">Whole worm</tissue>
    </source>
</reference>
<dbReference type="EMBL" id="WIXE01005236">
    <property type="protein sequence ID" value="KAK5982353.1"/>
    <property type="molecule type" value="Genomic_DNA"/>
</dbReference>
<dbReference type="Proteomes" id="UP001331761">
    <property type="component" value="Unassembled WGS sequence"/>
</dbReference>
<sequence length="80" mass="9143">IRQRSSASVAKEMKEIFRVASTGDLQGALFRHELYRKTNDVPDWGVVKLSSVFLAHGHERESRSLLEQHYEETGGHHRLG</sequence>
<accession>A0AAN8IT11</accession>